<dbReference type="Gene3D" id="3.50.30.30">
    <property type="match status" value="1"/>
</dbReference>
<reference evidence="22" key="1">
    <citation type="submission" date="2022-11" db="UniProtKB">
        <authorList>
            <consortium name="EnsemblMetazoa"/>
        </authorList>
    </citation>
    <scope>IDENTIFICATION</scope>
</reference>
<dbReference type="GO" id="GO:0016805">
    <property type="term" value="F:dipeptidase activity"/>
    <property type="evidence" value="ECO:0007669"/>
    <property type="project" value="UniProtKB-KW"/>
</dbReference>
<dbReference type="CDD" id="cd08022">
    <property type="entry name" value="M28_PSMA_like"/>
    <property type="match status" value="1"/>
</dbReference>
<organism evidence="22 23">
    <name type="scientific">Patiria miniata</name>
    <name type="common">Bat star</name>
    <name type="synonym">Asterina miniata</name>
    <dbReference type="NCBI Taxonomy" id="46514"/>
    <lineage>
        <taxon>Eukaryota</taxon>
        <taxon>Metazoa</taxon>
        <taxon>Echinodermata</taxon>
        <taxon>Eleutherozoa</taxon>
        <taxon>Asterozoa</taxon>
        <taxon>Asteroidea</taxon>
        <taxon>Valvatacea</taxon>
        <taxon>Valvatida</taxon>
        <taxon>Asterinidae</taxon>
        <taxon>Patiria</taxon>
    </lineage>
</organism>
<keyword evidence="8" id="KW-0479">Metal-binding</keyword>
<keyword evidence="13" id="KW-0224">Dipeptidase</keyword>
<evidence type="ECO:0000313" key="22">
    <source>
        <dbReference type="EnsemblMetazoa" id="XP_038053369.1"/>
    </source>
</evidence>
<evidence type="ECO:0000259" key="20">
    <source>
        <dbReference type="Pfam" id="PF04253"/>
    </source>
</evidence>
<keyword evidence="7" id="KW-0812">Transmembrane</keyword>
<dbReference type="InterPro" id="IPR003137">
    <property type="entry name" value="PA_domain"/>
</dbReference>
<keyword evidence="6" id="KW-0645">Protease</keyword>
<comment type="subunit">
    <text evidence="4">Homodimer.</text>
</comment>
<dbReference type="PANTHER" id="PTHR10404">
    <property type="entry name" value="N-ACETYLATED-ALPHA-LINKED ACIDIC DIPEPTIDASE"/>
    <property type="match status" value="1"/>
</dbReference>
<dbReference type="AlphaFoldDB" id="A0A913ZPS4"/>
<keyword evidence="23" id="KW-1185">Reference proteome</keyword>
<keyword evidence="16" id="KW-0325">Glycoprotein</keyword>
<keyword evidence="9" id="KW-0378">Hydrolase</keyword>
<dbReference type="InterPro" id="IPR036757">
    <property type="entry name" value="TFR-like_dimer_dom_sf"/>
</dbReference>
<keyword evidence="12" id="KW-1133">Transmembrane helix</keyword>
<evidence type="ECO:0000256" key="6">
    <source>
        <dbReference type="ARBA" id="ARBA00022670"/>
    </source>
</evidence>
<evidence type="ECO:0000256" key="4">
    <source>
        <dbReference type="ARBA" id="ARBA00011738"/>
    </source>
</evidence>
<comment type="subcellular location">
    <subcellularLocation>
        <location evidence="2">Cell membrane</location>
        <topology evidence="2">Single-pass type II membrane protein</topology>
    </subcellularLocation>
</comment>
<dbReference type="Proteomes" id="UP000887568">
    <property type="component" value="Unplaced"/>
</dbReference>
<evidence type="ECO:0000256" key="3">
    <source>
        <dbReference type="ARBA" id="ARBA00005634"/>
    </source>
</evidence>
<dbReference type="OrthoDB" id="5841748at2759"/>
<evidence type="ECO:0000313" key="23">
    <source>
        <dbReference type="Proteomes" id="UP000887568"/>
    </source>
</evidence>
<dbReference type="Pfam" id="PF04253">
    <property type="entry name" value="TFR_dimer"/>
    <property type="match status" value="1"/>
</dbReference>
<dbReference type="GO" id="GO:0004181">
    <property type="term" value="F:metallocarboxypeptidase activity"/>
    <property type="evidence" value="ECO:0007669"/>
    <property type="project" value="UniProtKB-EC"/>
</dbReference>
<dbReference type="InterPro" id="IPR007365">
    <property type="entry name" value="TFR-like_dimer_dom"/>
</dbReference>
<evidence type="ECO:0000256" key="12">
    <source>
        <dbReference type="ARBA" id="ARBA00022989"/>
    </source>
</evidence>
<evidence type="ECO:0000256" key="18">
    <source>
        <dbReference type="ARBA" id="ARBA00066561"/>
    </source>
</evidence>
<protein>
    <recommendedName>
        <fullName evidence="18">glutamate carboxypeptidase II</fullName>
        <ecNumber evidence="18">3.4.17.21</ecNumber>
    </recommendedName>
</protein>
<feature type="domain" description="PA" evidence="19">
    <location>
        <begin position="183"/>
        <end position="268"/>
    </location>
</feature>
<proteinExistence type="inferred from homology"/>
<keyword evidence="10" id="KW-0862">Zinc</keyword>
<dbReference type="Gene3D" id="1.20.930.40">
    <property type="entry name" value="Transferrin receptor-like, dimerisation domain"/>
    <property type="match status" value="1"/>
</dbReference>
<dbReference type="GO" id="GO:0005886">
    <property type="term" value="C:plasma membrane"/>
    <property type="evidence" value="ECO:0007669"/>
    <property type="project" value="UniProtKB-SubCell"/>
</dbReference>
<dbReference type="Pfam" id="PF04389">
    <property type="entry name" value="Peptidase_M28"/>
    <property type="match status" value="1"/>
</dbReference>
<dbReference type="InterPro" id="IPR039373">
    <property type="entry name" value="Peptidase_M28B"/>
</dbReference>
<evidence type="ECO:0000256" key="17">
    <source>
        <dbReference type="ARBA" id="ARBA00052003"/>
    </source>
</evidence>
<dbReference type="FunFam" id="3.40.630.10:FF:000089">
    <property type="entry name" value="N-acetylated alpha-linked acidic dipeptidase like 1"/>
    <property type="match status" value="1"/>
</dbReference>
<comment type="catalytic activity">
    <reaction evidence="17">
        <text>Release of an unsubstituted, C-terminal glutamyl residue, typically from Ac-Asp-Glu or folylpoly-gamma-glutamates.</text>
        <dbReference type="EC" id="3.4.17.21"/>
    </reaction>
</comment>
<dbReference type="FunFam" id="3.50.30.30:FF:000002">
    <property type="entry name" value="N-acetylated-alpha-linked acidic dipeptidase 2"/>
    <property type="match status" value="1"/>
</dbReference>
<dbReference type="OMA" id="HMAGTPG"/>
<dbReference type="PANTHER" id="PTHR10404:SF77">
    <property type="entry name" value="GLUTAMATE CARBOXYPEPTIDASE 2 HOMOLOG"/>
    <property type="match status" value="1"/>
</dbReference>
<feature type="domain" description="Transferrin receptor-like dimerisation" evidence="20">
    <location>
        <begin position="636"/>
        <end position="753"/>
    </location>
</feature>
<dbReference type="GO" id="GO:0006508">
    <property type="term" value="P:proteolysis"/>
    <property type="evidence" value="ECO:0007669"/>
    <property type="project" value="UniProtKB-KW"/>
</dbReference>
<feature type="domain" description="Peptidase M28" evidence="21">
    <location>
        <begin position="367"/>
        <end position="554"/>
    </location>
</feature>
<dbReference type="EC" id="3.4.17.21" evidence="18"/>
<keyword evidence="14" id="KW-0482">Metalloprotease</keyword>
<dbReference type="EnsemblMetazoa" id="XM_038197441.1">
    <property type="protein sequence ID" value="XP_038053369.1"/>
    <property type="gene ID" value="LOC119725848"/>
</dbReference>
<evidence type="ECO:0000256" key="15">
    <source>
        <dbReference type="ARBA" id="ARBA00023136"/>
    </source>
</evidence>
<dbReference type="SUPFAM" id="SSF53187">
    <property type="entry name" value="Zn-dependent exopeptidases"/>
    <property type="match status" value="1"/>
</dbReference>
<name>A0A913ZPS4_PATMI</name>
<dbReference type="Pfam" id="PF02225">
    <property type="entry name" value="PA"/>
    <property type="match status" value="1"/>
</dbReference>
<evidence type="ECO:0000259" key="21">
    <source>
        <dbReference type="Pfam" id="PF04389"/>
    </source>
</evidence>
<evidence type="ECO:0000256" key="2">
    <source>
        <dbReference type="ARBA" id="ARBA00004401"/>
    </source>
</evidence>
<evidence type="ECO:0000256" key="16">
    <source>
        <dbReference type="ARBA" id="ARBA00023180"/>
    </source>
</evidence>
<dbReference type="GeneID" id="119725848"/>
<evidence type="ECO:0000256" key="9">
    <source>
        <dbReference type="ARBA" id="ARBA00022801"/>
    </source>
</evidence>
<dbReference type="FunFam" id="1.20.930.40:FF:000001">
    <property type="entry name" value="N-acetylated-alpha-linked acidic dipeptidase 2"/>
    <property type="match status" value="1"/>
</dbReference>
<dbReference type="RefSeq" id="XP_038053369.1">
    <property type="nucleotide sequence ID" value="XM_038197441.1"/>
</dbReference>
<evidence type="ECO:0000256" key="7">
    <source>
        <dbReference type="ARBA" id="ARBA00022692"/>
    </source>
</evidence>
<evidence type="ECO:0000259" key="19">
    <source>
        <dbReference type="Pfam" id="PF02225"/>
    </source>
</evidence>
<keyword evidence="5" id="KW-1003">Cell membrane</keyword>
<comment type="cofactor">
    <cofactor evidence="1">
        <name>Zn(2+)</name>
        <dbReference type="ChEBI" id="CHEBI:29105"/>
    </cofactor>
</comment>
<keyword evidence="15" id="KW-0472">Membrane</keyword>
<accession>A0A913ZPS4</accession>
<dbReference type="SUPFAM" id="SSF52025">
    <property type="entry name" value="PA domain"/>
    <property type="match status" value="1"/>
</dbReference>
<evidence type="ECO:0000256" key="14">
    <source>
        <dbReference type="ARBA" id="ARBA00023049"/>
    </source>
</evidence>
<evidence type="ECO:0000256" key="1">
    <source>
        <dbReference type="ARBA" id="ARBA00001947"/>
    </source>
</evidence>
<evidence type="ECO:0000256" key="5">
    <source>
        <dbReference type="ARBA" id="ARBA00022475"/>
    </source>
</evidence>
<keyword evidence="11" id="KW-0735">Signal-anchor</keyword>
<dbReference type="Gene3D" id="3.40.630.10">
    <property type="entry name" value="Zn peptidases"/>
    <property type="match status" value="1"/>
</dbReference>
<evidence type="ECO:0000256" key="13">
    <source>
        <dbReference type="ARBA" id="ARBA00022997"/>
    </source>
</evidence>
<evidence type="ECO:0000256" key="8">
    <source>
        <dbReference type="ARBA" id="ARBA00022723"/>
    </source>
</evidence>
<evidence type="ECO:0000256" key="10">
    <source>
        <dbReference type="ARBA" id="ARBA00022833"/>
    </source>
</evidence>
<dbReference type="InterPro" id="IPR007484">
    <property type="entry name" value="Peptidase_M28"/>
</dbReference>
<comment type="similarity">
    <text evidence="3">Belongs to the peptidase M28 family. M28B subfamily.</text>
</comment>
<evidence type="ECO:0000256" key="11">
    <source>
        <dbReference type="ARBA" id="ARBA00022968"/>
    </source>
</evidence>
<dbReference type="SUPFAM" id="SSF47672">
    <property type="entry name" value="Transferrin receptor-like dimerisation domain"/>
    <property type="match status" value="1"/>
</dbReference>
<dbReference type="InterPro" id="IPR046450">
    <property type="entry name" value="PA_dom_sf"/>
</dbReference>
<dbReference type="CDD" id="cd02121">
    <property type="entry name" value="PA_GCPII_like"/>
    <property type="match status" value="1"/>
</dbReference>
<sequence length="757" mass="82532">MNPKVVIGIAATVTLAVGIGVGILLGHFVTAPATAGSGKPTASAPTAPPSYLDAIKEADASISGKLINGIVAENIRSNLMYLSNKSHVAGSPVSKEQAEWVRDNWLAQGLDSAKIVTYQVLLSYPPDYEDPKQNTIQLLNAAGDAEHTTQEREPPLEPGNDNPVADNDILAPFNAYSADGEIEGDLVYVNYGRVEDFQELERVLSIDVTGKICIARYAKIYRGDKATNAEKAGCIGLILYSDPKDYAVEGAAVYPDGIYLPGTGTQRGSLMLGSGDPRTPGYPAVESAYRVPLSNVTGLPSIPVHPIGYNDAAVFLSIMGGDEVTAEWAGNLPGVTYRYGPGFNASNVDKKVKMNIYNENRMATAYNVIGTIKGSVEPDRYVIIGNHRDAWGYGAIDPSSGTACLMEMSRVIGQLVKDGWRPRRTIMFGSWGAEEYGLIGSNEWVEEYAKNLGARTVAYLNQDIAVKGTFVLEIAGTPNLYNAIYSAARKVADPDPKLSQTVYDTWKERDLVGNTVDGHPHIGTLGSGSDYAPFLQVVGISAADFTYTYDKKTILISGYPMYHSVYETFKLVDMYYDPGFPYHRAITQLVSELARNLADSVVLPMDVAVYAEHVQEYYVSLREGSVGKKMIAEGIMFDDMQSAVNNLTDAANKFKAKVESVDKTDVLMVRMLNDQMTLFERAFSDPQGLPDRPFVRHIVFAPSSRDNYASDKFPGIVDAMFDIENNPDPEKWNFVKKQLSIVIYTIQSAASVLMEVA</sequence>
<dbReference type="GO" id="GO:0046872">
    <property type="term" value="F:metal ion binding"/>
    <property type="evidence" value="ECO:0007669"/>
    <property type="project" value="UniProtKB-KW"/>
</dbReference>